<feature type="domain" description="RNA-binding protein AU-1/Ribonuclease E/G" evidence="3">
    <location>
        <begin position="162"/>
        <end position="258"/>
    </location>
</feature>
<evidence type="ECO:0000259" key="3">
    <source>
        <dbReference type="Pfam" id="PF10150"/>
    </source>
</evidence>
<evidence type="ECO:0000256" key="1">
    <source>
        <dbReference type="ARBA" id="ARBA00022801"/>
    </source>
</evidence>
<reference evidence="4 5" key="1">
    <citation type="submission" date="2024-02" db="EMBL/GenBank/DDBJ databases">
        <title>Distribution and functional of Brevundimonas-related endobacteria within Verticillium dahliae.</title>
        <authorList>
            <person name="Zeng H."/>
        </authorList>
    </citation>
    <scope>NUCLEOTIDE SEQUENCE [LARGE SCALE GENOMIC DNA]</scope>
    <source>
        <strain evidence="4 5">TRM 44200</strain>
    </source>
</reference>
<evidence type="ECO:0000313" key="4">
    <source>
        <dbReference type="EMBL" id="WWT54095.1"/>
    </source>
</evidence>
<dbReference type="Pfam" id="PF10150">
    <property type="entry name" value="RNase_E_G"/>
    <property type="match status" value="1"/>
</dbReference>
<keyword evidence="1" id="KW-0378">Hydrolase</keyword>
<dbReference type="Proteomes" id="UP001363460">
    <property type="component" value="Chromosome"/>
</dbReference>
<proteinExistence type="predicted"/>
<keyword evidence="2" id="KW-0694">RNA-binding</keyword>
<sequence>MADVEVFLDAAPGETRGMIFRDGRACALIIHRDDDRPEHRLGARVVGRAARLAPGLRGAFIDLGGGEPLGFLPLGKADRLSEGAKLELEVTAEPRERKGPVLRRLGEASGEPRLLEAGPDIAAVLNMLAPGVTPVMGAEAIRAALQAEEEALAAGMTVPELGLDLAVERTRALIAVDIDYAPVAGRDSRKGREAVNREGLRQAARLLALKGWGGLIAIDLVGVGLHPETTLSMARLAFAHRHGAAIGPLSRFGLLQLSLPWERTPADERLAAPGARELGVLRRLRLALLTDRATPRLALRCSPTSAAILSPWVADLGPRAHIIPDAAPGVFEIEEG</sequence>
<name>A0ABZ2IGQ0_9CAUL</name>
<keyword evidence="5" id="KW-1185">Reference proteome</keyword>
<evidence type="ECO:0000313" key="5">
    <source>
        <dbReference type="Proteomes" id="UP001363460"/>
    </source>
</evidence>
<organism evidence="4 5">
    <name type="scientific">Brevundimonas olei</name>
    <dbReference type="NCBI Taxonomy" id="657642"/>
    <lineage>
        <taxon>Bacteria</taxon>
        <taxon>Pseudomonadati</taxon>
        <taxon>Pseudomonadota</taxon>
        <taxon>Alphaproteobacteria</taxon>
        <taxon>Caulobacterales</taxon>
        <taxon>Caulobacteraceae</taxon>
        <taxon>Brevundimonas</taxon>
    </lineage>
</organism>
<dbReference type="InterPro" id="IPR019307">
    <property type="entry name" value="RNA-bd_AU-1/RNase_E/G"/>
</dbReference>
<dbReference type="EMBL" id="CP146369">
    <property type="protein sequence ID" value="WWT54095.1"/>
    <property type="molecule type" value="Genomic_DNA"/>
</dbReference>
<protein>
    <submittedName>
        <fullName evidence="4">Ribonuclease E/G</fullName>
    </submittedName>
</protein>
<evidence type="ECO:0000256" key="2">
    <source>
        <dbReference type="ARBA" id="ARBA00022884"/>
    </source>
</evidence>
<dbReference type="RefSeq" id="WP_338576141.1">
    <property type="nucleotide sequence ID" value="NZ_CP146369.1"/>
</dbReference>
<gene>
    <name evidence="4" type="ORF">V8J38_12650</name>
</gene>
<accession>A0ABZ2IGQ0</accession>